<dbReference type="EMBL" id="CAJVPM010022373">
    <property type="protein sequence ID" value="CAG8644750.1"/>
    <property type="molecule type" value="Genomic_DNA"/>
</dbReference>
<gene>
    <name evidence="1" type="ORF">SCALOS_LOCUS8451</name>
</gene>
<reference evidence="1" key="1">
    <citation type="submission" date="2021-06" db="EMBL/GenBank/DDBJ databases">
        <authorList>
            <person name="Kallberg Y."/>
            <person name="Tangrot J."/>
            <person name="Rosling A."/>
        </authorList>
    </citation>
    <scope>NUCLEOTIDE SEQUENCE</scope>
    <source>
        <strain evidence="1">AU212A</strain>
    </source>
</reference>
<keyword evidence="2" id="KW-1185">Reference proteome</keyword>
<evidence type="ECO:0000313" key="1">
    <source>
        <dbReference type="EMBL" id="CAG8644750.1"/>
    </source>
</evidence>
<organism evidence="1 2">
    <name type="scientific">Scutellospora calospora</name>
    <dbReference type="NCBI Taxonomy" id="85575"/>
    <lineage>
        <taxon>Eukaryota</taxon>
        <taxon>Fungi</taxon>
        <taxon>Fungi incertae sedis</taxon>
        <taxon>Mucoromycota</taxon>
        <taxon>Glomeromycotina</taxon>
        <taxon>Glomeromycetes</taxon>
        <taxon>Diversisporales</taxon>
        <taxon>Gigasporaceae</taxon>
        <taxon>Scutellospora</taxon>
    </lineage>
</organism>
<name>A0ACA9NBT4_9GLOM</name>
<dbReference type="Proteomes" id="UP000789860">
    <property type="component" value="Unassembled WGS sequence"/>
</dbReference>
<protein>
    <submittedName>
        <fullName evidence="1">9888_t:CDS:1</fullName>
    </submittedName>
</protein>
<sequence length="82" mass="9444">MAKIDSKIRLLSKRTINNKIAFNYHRNIDILQHEIVSTCKTATITSDLWTSQAIHQFLLSKYAEFNLEDKIVYAITDNGANM</sequence>
<evidence type="ECO:0000313" key="2">
    <source>
        <dbReference type="Proteomes" id="UP000789860"/>
    </source>
</evidence>
<proteinExistence type="predicted"/>
<feature type="non-terminal residue" evidence="1">
    <location>
        <position position="82"/>
    </location>
</feature>
<accession>A0ACA9NBT4</accession>
<comment type="caution">
    <text evidence="1">The sequence shown here is derived from an EMBL/GenBank/DDBJ whole genome shotgun (WGS) entry which is preliminary data.</text>
</comment>